<dbReference type="Pfam" id="PF14322">
    <property type="entry name" value="SusD-like_3"/>
    <property type="match status" value="1"/>
</dbReference>
<keyword evidence="3" id="KW-0732">Signal</keyword>
<gene>
    <name evidence="9" type="ORF">H8S64_09270</name>
</gene>
<feature type="domain" description="SusD-like N-terminal" evidence="8">
    <location>
        <begin position="101"/>
        <end position="234"/>
    </location>
</feature>
<comment type="caution">
    <text evidence="9">The sequence shown here is derived from an EMBL/GenBank/DDBJ whole genome shotgun (WGS) entry which is preliminary data.</text>
</comment>
<protein>
    <submittedName>
        <fullName evidence="9">RagB/SusD family nutrient uptake outer membrane protein</fullName>
    </submittedName>
</protein>
<dbReference type="InterPro" id="IPR012944">
    <property type="entry name" value="SusD_RagB_dom"/>
</dbReference>
<evidence type="ECO:0000259" key="8">
    <source>
        <dbReference type="Pfam" id="PF14322"/>
    </source>
</evidence>
<organism evidence="9 10">
    <name type="scientific">Butyricimonas hominis</name>
    <dbReference type="NCBI Taxonomy" id="2763032"/>
    <lineage>
        <taxon>Bacteria</taxon>
        <taxon>Pseudomonadati</taxon>
        <taxon>Bacteroidota</taxon>
        <taxon>Bacteroidia</taxon>
        <taxon>Bacteroidales</taxon>
        <taxon>Odoribacteraceae</taxon>
        <taxon>Butyricimonas</taxon>
    </lineage>
</organism>
<dbReference type="SUPFAM" id="SSF48452">
    <property type="entry name" value="TPR-like"/>
    <property type="match status" value="1"/>
</dbReference>
<dbReference type="InterPro" id="IPR011990">
    <property type="entry name" value="TPR-like_helical_dom_sf"/>
</dbReference>
<keyword evidence="5" id="KW-0998">Cell outer membrane</keyword>
<reference evidence="9 10" key="1">
    <citation type="submission" date="2020-08" db="EMBL/GenBank/DDBJ databases">
        <title>Genome public.</title>
        <authorList>
            <person name="Liu C."/>
            <person name="Sun Q."/>
        </authorList>
    </citation>
    <scope>NUCLEOTIDE SEQUENCE [LARGE SCALE GENOMIC DNA]</scope>
    <source>
        <strain evidence="9 10">NSJ-56</strain>
    </source>
</reference>
<sequence length="513" mass="59512">MKKMMLYFWGILLVCASCSDFLEPRSNTQFIPEDVSALRELMIAEVYTLNIAMAGPLVLLDDDVDGGEFIEGRTSAVEGPLAAFSWQPDMFEIFGAAGMSDQWFALWRDGYSRILGCNAVLDYVDDVNGLEETRNELKAQAFTMRAFNYLYIVNIFGAPYSYDKKALGVPLKLNSNIEESLMSRNTVEECYARIEKDLLEAERLYFTIPVEKRWRPDYKASLPMAQLLLSRVYLEMENWEQAHKYAEKVISDYAFRLKDLNEFVPTEDVPYYDFCNVNCPEQIFSYSQNGCLTVFPREGIPKNRWNYVASHGLLKCYSESDLRKDNYIIDEPGCKKEAPEGMPWDTLVRRPVGKYGVNSNRSVIESAQSVLSLRVAEAYLNSMEAAAFLYKAGDAQMQTKAMERLEDLRYMRYRRKDYRKLSVFSDAEALITYIREERRRELCFEGHRWNDLRRYGMPEIKHRWNLDGNQWVEYTLKEKDPAYTLPIPESTRTRNSSLVQNPLAPKREGVAVR</sequence>
<dbReference type="Gene3D" id="1.25.40.390">
    <property type="match status" value="1"/>
</dbReference>
<evidence type="ECO:0000256" key="3">
    <source>
        <dbReference type="ARBA" id="ARBA00022729"/>
    </source>
</evidence>
<proteinExistence type="inferred from homology"/>
<evidence type="ECO:0000313" key="9">
    <source>
        <dbReference type="EMBL" id="MBC5621287.1"/>
    </source>
</evidence>
<dbReference type="RefSeq" id="WP_186975855.1">
    <property type="nucleotide sequence ID" value="NZ_JACOOH010000004.1"/>
</dbReference>
<name>A0ABR7D041_9BACT</name>
<accession>A0ABR7D041</accession>
<evidence type="ECO:0000256" key="5">
    <source>
        <dbReference type="ARBA" id="ARBA00023237"/>
    </source>
</evidence>
<keyword evidence="4" id="KW-0472">Membrane</keyword>
<keyword evidence="10" id="KW-1185">Reference proteome</keyword>
<dbReference type="EMBL" id="JACOOH010000004">
    <property type="protein sequence ID" value="MBC5621287.1"/>
    <property type="molecule type" value="Genomic_DNA"/>
</dbReference>
<comment type="subcellular location">
    <subcellularLocation>
        <location evidence="1">Cell outer membrane</location>
    </subcellularLocation>
</comment>
<dbReference type="InterPro" id="IPR033985">
    <property type="entry name" value="SusD-like_N"/>
</dbReference>
<evidence type="ECO:0000256" key="2">
    <source>
        <dbReference type="ARBA" id="ARBA00006275"/>
    </source>
</evidence>
<evidence type="ECO:0000256" key="6">
    <source>
        <dbReference type="SAM" id="MobiDB-lite"/>
    </source>
</evidence>
<evidence type="ECO:0000256" key="1">
    <source>
        <dbReference type="ARBA" id="ARBA00004442"/>
    </source>
</evidence>
<feature type="domain" description="RagB/SusD" evidence="7">
    <location>
        <begin position="356"/>
        <end position="502"/>
    </location>
</feature>
<dbReference type="Proteomes" id="UP000646484">
    <property type="component" value="Unassembled WGS sequence"/>
</dbReference>
<comment type="similarity">
    <text evidence="2">Belongs to the SusD family.</text>
</comment>
<dbReference type="Pfam" id="PF07980">
    <property type="entry name" value="SusD_RagB"/>
    <property type="match status" value="1"/>
</dbReference>
<evidence type="ECO:0000313" key="10">
    <source>
        <dbReference type="Proteomes" id="UP000646484"/>
    </source>
</evidence>
<evidence type="ECO:0000259" key="7">
    <source>
        <dbReference type="Pfam" id="PF07980"/>
    </source>
</evidence>
<evidence type="ECO:0000256" key="4">
    <source>
        <dbReference type="ARBA" id="ARBA00023136"/>
    </source>
</evidence>
<dbReference type="CDD" id="cd08977">
    <property type="entry name" value="SusD"/>
    <property type="match status" value="1"/>
</dbReference>
<feature type="region of interest" description="Disordered" evidence="6">
    <location>
        <begin position="485"/>
        <end position="513"/>
    </location>
</feature>